<dbReference type="Proteomes" id="UP000193228">
    <property type="component" value="Unassembled WGS sequence"/>
</dbReference>
<reference evidence="3" key="1">
    <citation type="submission" date="2017-04" db="EMBL/GenBank/DDBJ databases">
        <authorList>
            <person name="Varghese N."/>
            <person name="Submissions S."/>
        </authorList>
    </citation>
    <scope>NUCLEOTIDE SEQUENCE [LARGE SCALE GENOMIC DNA]</scope>
    <source>
        <strain evidence="3">LMG 29540</strain>
    </source>
</reference>
<evidence type="ECO:0000256" key="1">
    <source>
        <dbReference type="SAM" id="Phobius"/>
    </source>
</evidence>
<organism evidence="2 3">
    <name type="scientific">Paraburkholderia susongensis</name>
    <dbReference type="NCBI Taxonomy" id="1515439"/>
    <lineage>
        <taxon>Bacteria</taxon>
        <taxon>Pseudomonadati</taxon>
        <taxon>Pseudomonadota</taxon>
        <taxon>Betaproteobacteria</taxon>
        <taxon>Burkholderiales</taxon>
        <taxon>Burkholderiaceae</taxon>
        <taxon>Paraburkholderia</taxon>
    </lineage>
</organism>
<keyword evidence="3" id="KW-1185">Reference proteome</keyword>
<protein>
    <submittedName>
        <fullName evidence="2">Uncharacterized protein</fullName>
    </submittedName>
</protein>
<name>A0A1X7M0S4_9BURK</name>
<gene>
    <name evidence="2" type="ORF">SAMN06265784_11266</name>
</gene>
<feature type="transmembrane region" description="Helical" evidence="1">
    <location>
        <begin position="16"/>
        <end position="37"/>
    </location>
</feature>
<evidence type="ECO:0000313" key="3">
    <source>
        <dbReference type="Proteomes" id="UP000193228"/>
    </source>
</evidence>
<dbReference type="AlphaFoldDB" id="A0A1X7M0S4"/>
<proteinExistence type="predicted"/>
<keyword evidence="1" id="KW-0812">Transmembrane</keyword>
<keyword evidence="1" id="KW-1133">Transmembrane helix</keyword>
<accession>A0A1X7M0S4</accession>
<dbReference type="EMBL" id="FXAT01000012">
    <property type="protein sequence ID" value="SMG58959.1"/>
    <property type="molecule type" value="Genomic_DNA"/>
</dbReference>
<dbReference type="STRING" id="1515439.SAMN06265784_11266"/>
<evidence type="ECO:0000313" key="2">
    <source>
        <dbReference type="EMBL" id="SMG58959.1"/>
    </source>
</evidence>
<sequence length="163" mass="18660">MIGLLSYIAQLNMDTAIFTSIVAGSSALAGAGLTSIFQMFTQRNNQRFQIKLETLKRESEWREKERNLALDRLATAHRQLSAIGREFSQDSIDINLNAQIGEWKFDQRYLAARRETDELRMICGLYEPSLEQDVELLHGDMNLYWGNFKMVLNLIANNKGSIL</sequence>
<keyword evidence="1" id="KW-0472">Membrane</keyword>